<evidence type="ECO:0000313" key="1">
    <source>
        <dbReference type="EMBL" id="MED6149797.1"/>
    </source>
</evidence>
<keyword evidence="2" id="KW-1185">Reference proteome</keyword>
<dbReference type="Proteomes" id="UP001341840">
    <property type="component" value="Unassembled WGS sequence"/>
</dbReference>
<name>A0ABU6TLY1_9FABA</name>
<evidence type="ECO:0008006" key="3">
    <source>
        <dbReference type="Google" id="ProtNLM"/>
    </source>
</evidence>
<sequence>MRIVVDCAWMLDGTTNNCVHTLSLASRGYSRFAGLKAVECSKSLPSESILLSVKSIRFWTESKVWFLNRFAFASSQLYSVLNRFEVLSNVFIRLCHRNRVESGYSGIDSTPTEIEKHVSTILERRDMQTIGSSKRERGSESLSISLILGFSVMIYEKPPLIYEINVMKDRLRSGPDDWSSRKYERWLSGASSGSVGLGYDNRPSELILAYRNRIFRYRFKLGKLAKRSFGFLESSIFRCGCVEN</sequence>
<comment type="caution">
    <text evidence="1">The sequence shown here is derived from an EMBL/GenBank/DDBJ whole genome shotgun (WGS) entry which is preliminary data.</text>
</comment>
<reference evidence="1 2" key="1">
    <citation type="journal article" date="2023" name="Plants (Basel)">
        <title>Bridging the Gap: Combining Genomics and Transcriptomics Approaches to Understand Stylosanthes scabra, an Orphan Legume from the Brazilian Caatinga.</title>
        <authorList>
            <person name="Ferreira-Neto J.R.C."/>
            <person name="da Silva M.D."/>
            <person name="Binneck E."/>
            <person name="de Melo N.F."/>
            <person name="da Silva R.H."/>
            <person name="de Melo A.L.T.M."/>
            <person name="Pandolfi V."/>
            <person name="Bustamante F.O."/>
            <person name="Brasileiro-Vidal A.C."/>
            <person name="Benko-Iseppon A.M."/>
        </authorList>
    </citation>
    <scope>NUCLEOTIDE SEQUENCE [LARGE SCALE GENOMIC DNA]</scope>
    <source>
        <tissue evidence="1">Leaves</tissue>
    </source>
</reference>
<protein>
    <recommendedName>
        <fullName evidence="3">Maturase K</fullName>
    </recommendedName>
</protein>
<proteinExistence type="predicted"/>
<dbReference type="EMBL" id="JASCZI010091287">
    <property type="protein sequence ID" value="MED6149797.1"/>
    <property type="molecule type" value="Genomic_DNA"/>
</dbReference>
<gene>
    <name evidence="1" type="ORF">PIB30_066005</name>
</gene>
<organism evidence="1 2">
    <name type="scientific">Stylosanthes scabra</name>
    <dbReference type="NCBI Taxonomy" id="79078"/>
    <lineage>
        <taxon>Eukaryota</taxon>
        <taxon>Viridiplantae</taxon>
        <taxon>Streptophyta</taxon>
        <taxon>Embryophyta</taxon>
        <taxon>Tracheophyta</taxon>
        <taxon>Spermatophyta</taxon>
        <taxon>Magnoliopsida</taxon>
        <taxon>eudicotyledons</taxon>
        <taxon>Gunneridae</taxon>
        <taxon>Pentapetalae</taxon>
        <taxon>rosids</taxon>
        <taxon>fabids</taxon>
        <taxon>Fabales</taxon>
        <taxon>Fabaceae</taxon>
        <taxon>Papilionoideae</taxon>
        <taxon>50 kb inversion clade</taxon>
        <taxon>dalbergioids sensu lato</taxon>
        <taxon>Dalbergieae</taxon>
        <taxon>Pterocarpus clade</taxon>
        <taxon>Stylosanthes</taxon>
    </lineage>
</organism>
<accession>A0ABU6TLY1</accession>
<evidence type="ECO:0000313" key="2">
    <source>
        <dbReference type="Proteomes" id="UP001341840"/>
    </source>
</evidence>